<accession>A0A0L6UJ56</accession>
<dbReference type="VEuPathDB" id="FungiDB:VP01_5598g1"/>
<gene>
    <name evidence="2" type="ORF">VP01_5598g1</name>
</gene>
<dbReference type="AlphaFoldDB" id="A0A0L6UJ56"/>
<keyword evidence="3" id="KW-1185">Reference proteome</keyword>
<dbReference type="EMBL" id="LAVV01010827">
    <property type="protein sequence ID" value="KNZ48543.1"/>
    <property type="molecule type" value="Genomic_DNA"/>
</dbReference>
<reference evidence="2 3" key="1">
    <citation type="submission" date="2015-08" db="EMBL/GenBank/DDBJ databases">
        <title>Next Generation Sequencing and Analysis of the Genome of Puccinia sorghi L Schw, the Causal Agent of Maize Common Rust.</title>
        <authorList>
            <person name="Rochi L."/>
            <person name="Burguener G."/>
            <person name="Darino M."/>
            <person name="Turjanski A."/>
            <person name="Kreff E."/>
            <person name="Dieguez M.J."/>
            <person name="Sacco F."/>
        </authorList>
    </citation>
    <scope>NUCLEOTIDE SEQUENCE [LARGE SCALE GENOMIC DNA]</scope>
    <source>
        <strain evidence="2 3">RO10H11247</strain>
    </source>
</reference>
<proteinExistence type="predicted"/>
<feature type="non-terminal residue" evidence="2">
    <location>
        <position position="1"/>
    </location>
</feature>
<name>A0A0L6UJ56_9BASI</name>
<sequence>IPTYISLKEKSKKNRGNNSSKDDAADKTASHLKKDCYLVIIKWLKIKQNYNACFGNGKAPAVGCPAKDQPNPLSGEGTIQHLQRQLQEIPHQLIHFQSTINEKLESMCSHYHAINKLMGDKAFVNPLYKVDAQADNKTATYSTSEPAGNEIRSSDMECNNDSICVSTSFS</sequence>
<comment type="caution">
    <text evidence="2">The sequence shown here is derived from an EMBL/GenBank/DDBJ whole genome shotgun (WGS) entry which is preliminary data.</text>
</comment>
<protein>
    <submittedName>
        <fullName evidence="2">Uncharacterized protein</fullName>
    </submittedName>
</protein>
<organism evidence="2 3">
    <name type="scientific">Puccinia sorghi</name>
    <dbReference type="NCBI Taxonomy" id="27349"/>
    <lineage>
        <taxon>Eukaryota</taxon>
        <taxon>Fungi</taxon>
        <taxon>Dikarya</taxon>
        <taxon>Basidiomycota</taxon>
        <taxon>Pucciniomycotina</taxon>
        <taxon>Pucciniomycetes</taxon>
        <taxon>Pucciniales</taxon>
        <taxon>Pucciniaceae</taxon>
        <taxon>Puccinia</taxon>
    </lineage>
</organism>
<dbReference type="Proteomes" id="UP000037035">
    <property type="component" value="Unassembled WGS sequence"/>
</dbReference>
<evidence type="ECO:0000313" key="3">
    <source>
        <dbReference type="Proteomes" id="UP000037035"/>
    </source>
</evidence>
<feature type="region of interest" description="Disordered" evidence="1">
    <location>
        <begin position="1"/>
        <end position="26"/>
    </location>
</feature>
<dbReference type="STRING" id="27349.A0A0L6UJ56"/>
<evidence type="ECO:0000256" key="1">
    <source>
        <dbReference type="SAM" id="MobiDB-lite"/>
    </source>
</evidence>
<evidence type="ECO:0000313" key="2">
    <source>
        <dbReference type="EMBL" id="KNZ48543.1"/>
    </source>
</evidence>